<comment type="caution">
    <text evidence="2">The sequence shown here is derived from an EMBL/GenBank/DDBJ whole genome shotgun (WGS) entry which is preliminary data.</text>
</comment>
<reference evidence="2 3" key="1">
    <citation type="submission" date="2017-06" db="EMBL/GenBank/DDBJ databases">
        <title>Comparative genomic analysis of Ambrosia Fusariam Clade fungi.</title>
        <authorList>
            <person name="Stajich J.E."/>
            <person name="Carrillo J."/>
            <person name="Kijimoto T."/>
            <person name="Eskalen A."/>
            <person name="O'Donnell K."/>
            <person name="Kasson M."/>
        </authorList>
    </citation>
    <scope>NUCLEOTIDE SEQUENCE [LARGE SCALE GENOMIC DNA]</scope>
    <source>
        <strain evidence="2">UCR3666</strain>
    </source>
</reference>
<accession>A0A3M2RW77</accession>
<feature type="compositionally biased region" description="Low complexity" evidence="1">
    <location>
        <begin position="172"/>
        <end position="217"/>
    </location>
</feature>
<dbReference type="OrthoDB" id="5085122at2759"/>
<proteinExistence type="predicted"/>
<gene>
    <name evidence="2" type="ORF">CDV36_010854</name>
</gene>
<feature type="region of interest" description="Disordered" evidence="1">
    <location>
        <begin position="278"/>
        <end position="331"/>
    </location>
</feature>
<sequence length="331" mass="35977">MCRHCAKNGPTMIAGVRLSTYVKAEAAKKPWTFKLCSDLEAKLMIIISKRLRDDAMTYFDPNLIDQNCMINRLVADLRLQCSYSPENRLVVYRGLEAQAKGVLSDLIAWDAIFKVENGKDENLFQWKVGFIFNDMATVESAKKYIETKRAEEDLLHRQRTALAQLARARSSLTVNNSSATSQRTIQAATSAAQTQPATPSQTATTPQTATVRTQPTQGSGEGVDSIPASQAGTASNPITLDADEDGGSSQYTHAHAPRASSSLAYVSPYTTADQAAARAAAIPRIEPEGSHNVPTTNVTAPGEHRPAKRRSSTRSTGTSRPPSRRRRANAD</sequence>
<evidence type="ECO:0000313" key="3">
    <source>
        <dbReference type="Proteomes" id="UP000277212"/>
    </source>
</evidence>
<protein>
    <submittedName>
        <fullName evidence="2">Uncharacterized protein</fullName>
    </submittedName>
</protein>
<feature type="compositionally biased region" description="Polar residues" evidence="1">
    <location>
        <begin position="227"/>
        <end position="238"/>
    </location>
</feature>
<feature type="compositionally biased region" description="Basic residues" evidence="1">
    <location>
        <begin position="322"/>
        <end position="331"/>
    </location>
</feature>
<dbReference type="EMBL" id="NKUJ01000239">
    <property type="protein sequence ID" value="RMJ09519.1"/>
    <property type="molecule type" value="Genomic_DNA"/>
</dbReference>
<feature type="region of interest" description="Disordered" evidence="1">
    <location>
        <begin position="172"/>
        <end position="258"/>
    </location>
</feature>
<keyword evidence="3" id="KW-1185">Reference proteome</keyword>
<evidence type="ECO:0000313" key="2">
    <source>
        <dbReference type="EMBL" id="RMJ09519.1"/>
    </source>
</evidence>
<organism evidence="2 3">
    <name type="scientific">Fusarium kuroshium</name>
    <dbReference type="NCBI Taxonomy" id="2010991"/>
    <lineage>
        <taxon>Eukaryota</taxon>
        <taxon>Fungi</taxon>
        <taxon>Dikarya</taxon>
        <taxon>Ascomycota</taxon>
        <taxon>Pezizomycotina</taxon>
        <taxon>Sordariomycetes</taxon>
        <taxon>Hypocreomycetidae</taxon>
        <taxon>Hypocreales</taxon>
        <taxon>Nectriaceae</taxon>
        <taxon>Fusarium</taxon>
        <taxon>Fusarium solani species complex</taxon>
    </lineage>
</organism>
<evidence type="ECO:0000256" key="1">
    <source>
        <dbReference type="SAM" id="MobiDB-lite"/>
    </source>
</evidence>
<dbReference type="Proteomes" id="UP000277212">
    <property type="component" value="Unassembled WGS sequence"/>
</dbReference>
<name>A0A3M2RW77_9HYPO</name>
<dbReference type="AlphaFoldDB" id="A0A3M2RW77"/>